<dbReference type="GO" id="GO:0005524">
    <property type="term" value="F:ATP binding"/>
    <property type="evidence" value="ECO:0007669"/>
    <property type="project" value="UniProtKB-KW"/>
</dbReference>
<dbReference type="Pfam" id="PF05970">
    <property type="entry name" value="PIF1"/>
    <property type="match status" value="1"/>
</dbReference>
<dbReference type="InterPro" id="IPR049163">
    <property type="entry name" value="Pif1-like_2B_dom"/>
</dbReference>
<keyword evidence="1" id="KW-0233">DNA recombination</keyword>
<dbReference type="EC" id="5.6.2.3" evidence="1"/>
<dbReference type="AlphaFoldDB" id="A0A699I4M1"/>
<keyword evidence="1" id="KW-0227">DNA damage</keyword>
<protein>
    <recommendedName>
        <fullName evidence="1">ATP-dependent DNA helicase</fullName>
        <ecNumber evidence="1">5.6.2.3</ecNumber>
    </recommendedName>
</protein>
<reference evidence="4" key="1">
    <citation type="journal article" date="2019" name="Sci. Rep.">
        <title>Draft genome of Tanacetum cinerariifolium, the natural source of mosquito coil.</title>
        <authorList>
            <person name="Yamashiro T."/>
            <person name="Shiraishi A."/>
            <person name="Satake H."/>
            <person name="Nakayama K."/>
        </authorList>
    </citation>
    <scope>NUCLEOTIDE SEQUENCE</scope>
</reference>
<dbReference type="GO" id="GO:0000723">
    <property type="term" value="P:telomere maintenance"/>
    <property type="evidence" value="ECO:0007669"/>
    <property type="project" value="InterPro"/>
</dbReference>
<evidence type="ECO:0000259" key="2">
    <source>
        <dbReference type="Pfam" id="PF05970"/>
    </source>
</evidence>
<feature type="domain" description="DNA helicase Pif1-like 2B" evidence="3">
    <location>
        <begin position="389"/>
        <end position="428"/>
    </location>
</feature>
<keyword evidence="1" id="KW-0234">DNA repair</keyword>
<feature type="domain" description="DNA helicase Pif1-like DEAD-box helicase" evidence="2">
    <location>
        <begin position="228"/>
        <end position="282"/>
    </location>
</feature>
<accession>A0A699I4M1</accession>
<comment type="cofactor">
    <cofactor evidence="1">
        <name>Mg(2+)</name>
        <dbReference type="ChEBI" id="CHEBI:18420"/>
    </cofactor>
</comment>
<evidence type="ECO:0000313" key="4">
    <source>
        <dbReference type="EMBL" id="GEZ20535.1"/>
    </source>
</evidence>
<feature type="non-terminal residue" evidence="4">
    <location>
        <position position="428"/>
    </location>
</feature>
<dbReference type="PANTHER" id="PTHR10492">
    <property type="match status" value="1"/>
</dbReference>
<keyword evidence="1" id="KW-0378">Hydrolase</keyword>
<dbReference type="EMBL" id="BKCJ010252135">
    <property type="protein sequence ID" value="GEZ20535.1"/>
    <property type="molecule type" value="Genomic_DNA"/>
</dbReference>
<dbReference type="GO" id="GO:0016787">
    <property type="term" value="F:hydrolase activity"/>
    <property type="evidence" value="ECO:0007669"/>
    <property type="project" value="UniProtKB-KW"/>
</dbReference>
<comment type="catalytic activity">
    <reaction evidence="1">
        <text>ATP + H2O = ADP + phosphate + H(+)</text>
        <dbReference type="Rhea" id="RHEA:13065"/>
        <dbReference type="ChEBI" id="CHEBI:15377"/>
        <dbReference type="ChEBI" id="CHEBI:15378"/>
        <dbReference type="ChEBI" id="CHEBI:30616"/>
        <dbReference type="ChEBI" id="CHEBI:43474"/>
        <dbReference type="ChEBI" id="CHEBI:456216"/>
        <dbReference type="EC" id="5.6.2.3"/>
    </reaction>
</comment>
<keyword evidence="1 4" id="KW-0347">Helicase</keyword>
<comment type="similarity">
    <text evidence="1">Belongs to the helicase family.</text>
</comment>
<keyword evidence="1" id="KW-0067">ATP-binding</keyword>
<dbReference type="GO" id="GO:0043139">
    <property type="term" value="F:5'-3' DNA helicase activity"/>
    <property type="evidence" value="ECO:0007669"/>
    <property type="project" value="UniProtKB-EC"/>
</dbReference>
<keyword evidence="1" id="KW-0547">Nucleotide-binding</keyword>
<evidence type="ECO:0000256" key="1">
    <source>
        <dbReference type="RuleBase" id="RU363044"/>
    </source>
</evidence>
<dbReference type="PANTHER" id="PTHR10492:SF93">
    <property type="entry name" value="ATP-DEPENDENT DNA HELICASE"/>
    <property type="match status" value="1"/>
</dbReference>
<proteinExistence type="inferred from homology"/>
<dbReference type="Pfam" id="PF21530">
    <property type="entry name" value="Pif1_2B_dom"/>
    <property type="match status" value="1"/>
</dbReference>
<dbReference type="InterPro" id="IPR010285">
    <property type="entry name" value="DNA_helicase_pif1-like_DEAD"/>
</dbReference>
<organism evidence="4">
    <name type="scientific">Tanacetum cinerariifolium</name>
    <name type="common">Dalmatian daisy</name>
    <name type="synonym">Chrysanthemum cinerariifolium</name>
    <dbReference type="NCBI Taxonomy" id="118510"/>
    <lineage>
        <taxon>Eukaryota</taxon>
        <taxon>Viridiplantae</taxon>
        <taxon>Streptophyta</taxon>
        <taxon>Embryophyta</taxon>
        <taxon>Tracheophyta</taxon>
        <taxon>Spermatophyta</taxon>
        <taxon>Magnoliopsida</taxon>
        <taxon>eudicotyledons</taxon>
        <taxon>Gunneridae</taxon>
        <taxon>Pentapetalae</taxon>
        <taxon>asterids</taxon>
        <taxon>campanulids</taxon>
        <taxon>Asterales</taxon>
        <taxon>Asteraceae</taxon>
        <taxon>Asteroideae</taxon>
        <taxon>Anthemideae</taxon>
        <taxon>Anthemidinae</taxon>
        <taxon>Tanacetum</taxon>
    </lineage>
</organism>
<sequence length="428" mass="49320">MKLFLGLQIHQSPRGFFINQAKYALEILHKHGMKKGQSIGTPMATKPKLDADLIGNPLDQTDYHSKIGLLMYLTSSRPDIMQALCGAYSHLISILFSIRDEVKLPSTKSKPNHVVGLGILASFAQKRRKRKLYDNPELQLSIDQIQNYCLVERHELLNRNGRSLTDFQDLPRPNPQLLTNMDNRLIRESLNFDRNKSRIKHERLHPLLNPEQRLIYERANSASHSKRKEADLVQACINRLELWKHCNVFMLTKSMRVNEYYPNGEIDNWKQDFNQWVLSVGNRIVLAKAKDGEDEPSWIQILDQFIINSLDSPIEAIVAETYPNFIKRQHDEEYLKERAILTPMNADVDEINTYMFKKLVGKFVTYNSADEVCKASTECLDQQQLYPTEFLNTLNFSGMPPHALCLKKELSIILLRNVNPTKGLCNGT</sequence>
<evidence type="ECO:0000259" key="3">
    <source>
        <dbReference type="Pfam" id="PF21530"/>
    </source>
</evidence>
<gene>
    <name evidence="4" type="ORF">Tci_492508</name>
</gene>
<dbReference type="GO" id="GO:0006310">
    <property type="term" value="P:DNA recombination"/>
    <property type="evidence" value="ECO:0007669"/>
    <property type="project" value="UniProtKB-KW"/>
</dbReference>
<name>A0A699I4M1_TANCI</name>
<comment type="caution">
    <text evidence="4">The sequence shown here is derived from an EMBL/GenBank/DDBJ whole genome shotgun (WGS) entry which is preliminary data.</text>
</comment>
<dbReference type="GO" id="GO:0006281">
    <property type="term" value="P:DNA repair"/>
    <property type="evidence" value="ECO:0007669"/>
    <property type="project" value="UniProtKB-KW"/>
</dbReference>